<dbReference type="Proteomes" id="UP000655094">
    <property type="component" value="Unassembled WGS sequence"/>
</dbReference>
<dbReference type="InterPro" id="IPR036188">
    <property type="entry name" value="FAD/NAD-bd_sf"/>
</dbReference>
<evidence type="ECO:0000313" key="5">
    <source>
        <dbReference type="EMBL" id="GHK53779.1"/>
    </source>
</evidence>
<keyword evidence="1" id="KW-0285">Flavoprotein</keyword>
<feature type="domain" description="FAD-dependent oxidoreductase 2 FAD-binding" evidence="4">
    <location>
        <begin position="13"/>
        <end position="192"/>
    </location>
</feature>
<accession>A0A919HX17</accession>
<dbReference type="GO" id="GO:0016491">
    <property type="term" value="F:oxidoreductase activity"/>
    <property type="evidence" value="ECO:0007669"/>
    <property type="project" value="UniProtKB-KW"/>
</dbReference>
<name>A0A919HX17_KLEPN</name>
<dbReference type="AlphaFoldDB" id="A0A919HX17"/>
<evidence type="ECO:0000256" key="2">
    <source>
        <dbReference type="ARBA" id="ARBA00023002"/>
    </source>
</evidence>
<evidence type="ECO:0000256" key="1">
    <source>
        <dbReference type="ARBA" id="ARBA00022630"/>
    </source>
</evidence>
<dbReference type="SUPFAM" id="SSF51905">
    <property type="entry name" value="FAD/NAD(P)-binding domain"/>
    <property type="match status" value="1"/>
</dbReference>
<comment type="caution">
    <text evidence="5">The sequence shown here is derived from an EMBL/GenBank/DDBJ whole genome shotgun (WGS) entry which is preliminary data.</text>
</comment>
<organism evidence="5 6">
    <name type="scientific">Klebsiella pneumoniae</name>
    <dbReference type="NCBI Taxonomy" id="573"/>
    <lineage>
        <taxon>Bacteria</taxon>
        <taxon>Pseudomonadati</taxon>
        <taxon>Pseudomonadota</taxon>
        <taxon>Gammaproteobacteria</taxon>
        <taxon>Enterobacterales</taxon>
        <taxon>Enterobacteriaceae</taxon>
        <taxon>Klebsiella/Raoultella group</taxon>
        <taxon>Klebsiella</taxon>
        <taxon>Klebsiella pneumoniae complex</taxon>
    </lineage>
</organism>
<evidence type="ECO:0000313" key="6">
    <source>
        <dbReference type="Proteomes" id="UP000655094"/>
    </source>
</evidence>
<dbReference type="Pfam" id="PF00890">
    <property type="entry name" value="FAD_binding_2"/>
    <property type="match status" value="1"/>
</dbReference>
<evidence type="ECO:0000256" key="3">
    <source>
        <dbReference type="SAM" id="MobiDB-lite"/>
    </source>
</evidence>
<reference evidence="5" key="1">
    <citation type="submission" date="2020-10" db="EMBL/GenBank/DDBJ databases">
        <title>Genome Sequence of ESBL Producing Zambian Clinical Strains.</title>
        <authorList>
            <person name="Shawa M."/>
            <person name="Furuta Y."/>
            <person name="Simbotwe M."/>
            <person name="Mulenga E."/>
            <person name="Mubanga M."/>
            <person name="Mulenga G."/>
            <person name="Kaile C."/>
            <person name="Zorigt T."/>
            <person name="Hang'ombe B."/>
            <person name="Higashi H."/>
        </authorList>
    </citation>
    <scope>NUCLEOTIDE SEQUENCE</scope>
    <source>
        <strain evidence="5">Zam_UTH_09</strain>
    </source>
</reference>
<sequence length="217" mass="22926">MPDFHPSPGAANGGRSVTAQPYDGRLLGDWLHRLRPPLETISPAGWASPAARIWRIFQCHPLAALRAVCCPPPAAPRLAAATRRTGQHLVNGNALVARLLRSALDAGVRFQLNAPVVRLLQGPPGVSGAVLRSDSGRFTSKLAPWCWPAAVFPDRQRLAQVVPHAAEGYGHFSAAPPDNQGEGSGLANPSAASSTLPCATRWHGRRCPASLWPAASS</sequence>
<dbReference type="Gene3D" id="3.50.50.60">
    <property type="entry name" value="FAD/NAD(P)-binding domain"/>
    <property type="match status" value="1"/>
</dbReference>
<keyword evidence="2" id="KW-0560">Oxidoreductase</keyword>
<dbReference type="InterPro" id="IPR003953">
    <property type="entry name" value="FAD-dep_OxRdtase_2_FAD-bd"/>
</dbReference>
<feature type="region of interest" description="Disordered" evidence="3">
    <location>
        <begin position="1"/>
        <end position="20"/>
    </location>
</feature>
<dbReference type="EMBL" id="BNFF01000001">
    <property type="protein sequence ID" value="GHK53779.1"/>
    <property type="molecule type" value="Genomic_DNA"/>
</dbReference>
<gene>
    <name evidence="5" type="ORF">KPZU09_35150</name>
</gene>
<proteinExistence type="predicted"/>
<protein>
    <recommendedName>
        <fullName evidence="4">FAD-dependent oxidoreductase 2 FAD-binding domain-containing protein</fullName>
    </recommendedName>
</protein>
<evidence type="ECO:0000259" key="4">
    <source>
        <dbReference type="Pfam" id="PF00890"/>
    </source>
</evidence>